<evidence type="ECO:0000313" key="2">
    <source>
        <dbReference type="EMBL" id="OXA50977.1"/>
    </source>
</evidence>
<keyword evidence="1" id="KW-0812">Transmembrane</keyword>
<dbReference type="AlphaFoldDB" id="A0A226E1W8"/>
<feature type="transmembrane region" description="Helical" evidence="1">
    <location>
        <begin position="259"/>
        <end position="284"/>
    </location>
</feature>
<protein>
    <submittedName>
        <fullName evidence="2">Uncharacterized protein</fullName>
    </submittedName>
</protein>
<feature type="transmembrane region" description="Helical" evidence="1">
    <location>
        <begin position="217"/>
        <end position="247"/>
    </location>
</feature>
<feature type="transmembrane region" description="Helical" evidence="1">
    <location>
        <begin position="115"/>
        <end position="143"/>
    </location>
</feature>
<name>A0A226E1W8_FOLCA</name>
<sequence length="359" mass="41813">MFDAQLSVISERKISHLIFFLLSVIFAILEFGSAIIVCGGRWLRFHKFEDIPMWRLYTTGCIGVAGSIIIIFHTTTYAVAPLVPNIMEQFWELQETWRRLKISPSSSTSWTWEQILYVSLQLIILAGNFLPVLTSLIGVLIDVDPFGLLLLSNKYNTFPLFMFRCFLTSVCIREAYRIFWFVLFFGVTMCRFALDFATTIGRLWNPKMFTDIYTQYFLLYSALSGISEFSLFCAMGATLMIGIAINFLTLRLYSKLPLILHLTTTVFAVVIPILVNLTLPPVVMTHEETRKLLKMRYLWYRPFRRQSPVLFRVIRAMRPLAFHAGLFDHRFFKLQRSTLFTFYKVYVDYTIVALLYIPV</sequence>
<evidence type="ECO:0000313" key="3">
    <source>
        <dbReference type="Proteomes" id="UP000198287"/>
    </source>
</evidence>
<evidence type="ECO:0000256" key="1">
    <source>
        <dbReference type="SAM" id="Phobius"/>
    </source>
</evidence>
<reference evidence="2 3" key="1">
    <citation type="submission" date="2015-12" db="EMBL/GenBank/DDBJ databases">
        <title>The genome of Folsomia candida.</title>
        <authorList>
            <person name="Faddeeva A."/>
            <person name="Derks M.F."/>
            <person name="Anvar Y."/>
            <person name="Smit S."/>
            <person name="Van Straalen N."/>
            <person name="Roelofs D."/>
        </authorList>
    </citation>
    <scope>NUCLEOTIDE SEQUENCE [LARGE SCALE GENOMIC DNA]</scope>
    <source>
        <strain evidence="2 3">VU population</strain>
        <tissue evidence="2">Whole body</tissue>
    </source>
</reference>
<feature type="transmembrane region" description="Helical" evidence="1">
    <location>
        <begin position="339"/>
        <end position="357"/>
    </location>
</feature>
<accession>A0A226E1W8</accession>
<keyword evidence="1" id="KW-1133">Transmembrane helix</keyword>
<comment type="caution">
    <text evidence="2">The sequence shown here is derived from an EMBL/GenBank/DDBJ whole genome shotgun (WGS) entry which is preliminary data.</text>
</comment>
<proteinExistence type="predicted"/>
<feature type="transmembrane region" description="Helical" evidence="1">
    <location>
        <begin position="17"/>
        <end position="43"/>
    </location>
</feature>
<gene>
    <name evidence="2" type="ORF">Fcan01_14383</name>
</gene>
<dbReference type="EMBL" id="LNIX01000008">
    <property type="protein sequence ID" value="OXA50977.1"/>
    <property type="molecule type" value="Genomic_DNA"/>
</dbReference>
<feature type="transmembrane region" description="Helical" evidence="1">
    <location>
        <begin position="55"/>
        <end position="80"/>
    </location>
</feature>
<feature type="transmembrane region" description="Helical" evidence="1">
    <location>
        <begin position="155"/>
        <end position="172"/>
    </location>
</feature>
<feature type="transmembrane region" description="Helical" evidence="1">
    <location>
        <begin position="178"/>
        <end position="197"/>
    </location>
</feature>
<keyword evidence="1" id="KW-0472">Membrane</keyword>
<organism evidence="2 3">
    <name type="scientific">Folsomia candida</name>
    <name type="common">Springtail</name>
    <dbReference type="NCBI Taxonomy" id="158441"/>
    <lineage>
        <taxon>Eukaryota</taxon>
        <taxon>Metazoa</taxon>
        <taxon>Ecdysozoa</taxon>
        <taxon>Arthropoda</taxon>
        <taxon>Hexapoda</taxon>
        <taxon>Collembola</taxon>
        <taxon>Entomobryomorpha</taxon>
        <taxon>Isotomoidea</taxon>
        <taxon>Isotomidae</taxon>
        <taxon>Proisotominae</taxon>
        <taxon>Folsomia</taxon>
    </lineage>
</organism>
<dbReference type="Proteomes" id="UP000198287">
    <property type="component" value="Unassembled WGS sequence"/>
</dbReference>
<keyword evidence="3" id="KW-1185">Reference proteome</keyword>